<dbReference type="Proteomes" id="UP000242205">
    <property type="component" value="Chromosome"/>
</dbReference>
<dbReference type="GO" id="GO:0006935">
    <property type="term" value="P:chemotaxis"/>
    <property type="evidence" value="ECO:0007669"/>
    <property type="project" value="UniProtKB-KW"/>
</dbReference>
<keyword evidence="5" id="KW-1003">Cell membrane</keyword>
<proteinExistence type="inferred from homology"/>
<dbReference type="OrthoDB" id="6465096at2"/>
<keyword evidence="9" id="KW-0472">Membrane</keyword>
<dbReference type="GO" id="GO:0003774">
    <property type="term" value="F:cytoskeletal motor activity"/>
    <property type="evidence" value="ECO:0007669"/>
    <property type="project" value="InterPro"/>
</dbReference>
<keyword evidence="7" id="KW-1005">Bacterial flagellum biogenesis</keyword>
<keyword evidence="12" id="KW-0282">Flagellum</keyword>
<evidence type="ECO:0000256" key="8">
    <source>
        <dbReference type="ARBA" id="ARBA00022927"/>
    </source>
</evidence>
<name>A0A2I6S8H0_9RHOO</name>
<evidence type="ECO:0000313" key="12">
    <source>
        <dbReference type="EMBL" id="AUN95537.1"/>
    </source>
</evidence>
<reference evidence="12 13" key="1">
    <citation type="submission" date="2018-01" db="EMBL/GenBank/DDBJ databases">
        <authorList>
            <person name="Fu G.-Y."/>
        </authorList>
    </citation>
    <scope>NUCLEOTIDE SEQUENCE [LARGE SCALE GENOMIC DNA]</scope>
    <source>
        <strain evidence="12 13">SY39</strain>
    </source>
</reference>
<keyword evidence="10" id="KW-1006">Bacterial flagellum protein export</keyword>
<evidence type="ECO:0000256" key="7">
    <source>
        <dbReference type="ARBA" id="ARBA00022795"/>
    </source>
</evidence>
<comment type="similarity">
    <text evidence="2">Belongs to the FliJ family.</text>
</comment>
<sequence>MTKPFVLQPLLDRSRGHLDEATSELGRLIAQEQEGSRKLEMLQEYRREYLARFRDAASDGLGVEALRNYGAFMARIDEAIEIQRKQLDQSQQRTAAGKQAWVNQRSRVKAFDTLHERHQERQRSAEQKLEQRQADEHSSNLFARKASGEHD</sequence>
<dbReference type="GO" id="GO:0015031">
    <property type="term" value="P:protein transport"/>
    <property type="evidence" value="ECO:0007669"/>
    <property type="project" value="UniProtKB-KW"/>
</dbReference>
<dbReference type="RefSeq" id="WP_102247585.1">
    <property type="nucleotide sequence ID" value="NZ_CP025682.1"/>
</dbReference>
<organism evidence="12 13">
    <name type="scientific">Pseudazoarcus pumilus</name>
    <dbReference type="NCBI Taxonomy" id="2067960"/>
    <lineage>
        <taxon>Bacteria</taxon>
        <taxon>Pseudomonadati</taxon>
        <taxon>Pseudomonadota</taxon>
        <taxon>Betaproteobacteria</taxon>
        <taxon>Rhodocyclales</taxon>
        <taxon>Zoogloeaceae</taxon>
        <taxon>Pseudazoarcus</taxon>
    </lineage>
</organism>
<keyword evidence="13" id="KW-1185">Reference proteome</keyword>
<evidence type="ECO:0000256" key="1">
    <source>
        <dbReference type="ARBA" id="ARBA00004413"/>
    </source>
</evidence>
<dbReference type="GO" id="GO:0044781">
    <property type="term" value="P:bacterial-type flagellum organization"/>
    <property type="evidence" value="ECO:0007669"/>
    <property type="project" value="UniProtKB-KW"/>
</dbReference>
<dbReference type="PIRSF" id="PIRSF019404">
    <property type="entry name" value="FliJ"/>
    <property type="match status" value="1"/>
</dbReference>
<evidence type="ECO:0000256" key="4">
    <source>
        <dbReference type="ARBA" id="ARBA00022448"/>
    </source>
</evidence>
<dbReference type="PRINTS" id="PR01004">
    <property type="entry name" value="FLGFLIJ"/>
</dbReference>
<evidence type="ECO:0000256" key="9">
    <source>
        <dbReference type="ARBA" id="ARBA00023136"/>
    </source>
</evidence>
<evidence type="ECO:0000256" key="3">
    <source>
        <dbReference type="ARBA" id="ARBA00020392"/>
    </source>
</evidence>
<feature type="compositionally biased region" description="Basic and acidic residues" evidence="11">
    <location>
        <begin position="115"/>
        <end position="138"/>
    </location>
</feature>
<dbReference type="Pfam" id="PF02050">
    <property type="entry name" value="FliJ"/>
    <property type="match status" value="1"/>
</dbReference>
<evidence type="ECO:0000256" key="6">
    <source>
        <dbReference type="ARBA" id="ARBA00022500"/>
    </source>
</evidence>
<dbReference type="EMBL" id="CP025682">
    <property type="protein sequence ID" value="AUN95537.1"/>
    <property type="molecule type" value="Genomic_DNA"/>
</dbReference>
<evidence type="ECO:0000256" key="10">
    <source>
        <dbReference type="ARBA" id="ARBA00023225"/>
    </source>
</evidence>
<dbReference type="GO" id="GO:0071973">
    <property type="term" value="P:bacterial-type flagellum-dependent cell motility"/>
    <property type="evidence" value="ECO:0007669"/>
    <property type="project" value="InterPro"/>
</dbReference>
<evidence type="ECO:0000256" key="5">
    <source>
        <dbReference type="ARBA" id="ARBA00022475"/>
    </source>
</evidence>
<keyword evidence="12" id="KW-0966">Cell projection</keyword>
<dbReference type="InterPro" id="IPR052570">
    <property type="entry name" value="FliJ"/>
</dbReference>
<dbReference type="InterPro" id="IPR053716">
    <property type="entry name" value="Flag_assembly_chemotaxis_eff"/>
</dbReference>
<dbReference type="AlphaFoldDB" id="A0A2I6S8H0"/>
<keyword evidence="12" id="KW-0969">Cilium</keyword>
<dbReference type="KEGG" id="atw:C0099_11710"/>
<gene>
    <name evidence="12" type="primary">fliJ</name>
    <name evidence="12" type="ORF">C0099_11710</name>
</gene>
<dbReference type="InterPro" id="IPR012823">
    <property type="entry name" value="Flagell_FliJ"/>
</dbReference>
<comment type="subcellular location">
    <subcellularLocation>
        <location evidence="1">Cell membrane</location>
        <topology evidence="1">Peripheral membrane protein</topology>
        <orientation evidence="1">Cytoplasmic side</orientation>
    </subcellularLocation>
</comment>
<feature type="region of interest" description="Disordered" evidence="11">
    <location>
        <begin position="115"/>
        <end position="151"/>
    </location>
</feature>
<keyword evidence="4" id="KW-0813">Transport</keyword>
<dbReference type="InterPro" id="IPR018006">
    <property type="entry name" value="Flag_FliJ_proteobac"/>
</dbReference>
<evidence type="ECO:0000313" key="13">
    <source>
        <dbReference type="Proteomes" id="UP000242205"/>
    </source>
</evidence>
<accession>A0A2I6S8H0</accession>
<keyword evidence="6" id="KW-0145">Chemotaxis</keyword>
<dbReference type="NCBIfam" id="TIGR02473">
    <property type="entry name" value="flagell_FliJ"/>
    <property type="match status" value="1"/>
</dbReference>
<dbReference type="GO" id="GO:0009288">
    <property type="term" value="C:bacterial-type flagellum"/>
    <property type="evidence" value="ECO:0007669"/>
    <property type="project" value="InterPro"/>
</dbReference>
<protein>
    <recommendedName>
        <fullName evidence="3">Flagellar FliJ protein</fullName>
    </recommendedName>
</protein>
<dbReference type="PANTHER" id="PTHR38786:SF1">
    <property type="entry name" value="FLAGELLAR FLIJ PROTEIN"/>
    <property type="match status" value="1"/>
</dbReference>
<dbReference type="PANTHER" id="PTHR38786">
    <property type="entry name" value="FLAGELLAR FLIJ PROTEIN"/>
    <property type="match status" value="1"/>
</dbReference>
<dbReference type="Gene3D" id="1.10.287.1700">
    <property type="match status" value="1"/>
</dbReference>
<evidence type="ECO:0000256" key="2">
    <source>
        <dbReference type="ARBA" id="ARBA00010004"/>
    </source>
</evidence>
<evidence type="ECO:0000256" key="11">
    <source>
        <dbReference type="SAM" id="MobiDB-lite"/>
    </source>
</evidence>
<dbReference type="GO" id="GO:0005886">
    <property type="term" value="C:plasma membrane"/>
    <property type="evidence" value="ECO:0007669"/>
    <property type="project" value="UniProtKB-SubCell"/>
</dbReference>
<keyword evidence="8" id="KW-0653">Protein transport</keyword>